<feature type="compositionally biased region" description="Low complexity" evidence="9">
    <location>
        <begin position="409"/>
        <end position="424"/>
    </location>
</feature>
<evidence type="ECO:0000256" key="1">
    <source>
        <dbReference type="ARBA" id="ARBA00004123"/>
    </source>
</evidence>
<dbReference type="GO" id="GO:0003723">
    <property type="term" value="F:RNA binding"/>
    <property type="evidence" value="ECO:0007669"/>
    <property type="project" value="UniProtKB-UniRule"/>
</dbReference>
<evidence type="ECO:0000259" key="10">
    <source>
        <dbReference type="PROSITE" id="PS50102"/>
    </source>
</evidence>
<feature type="compositionally biased region" description="Low complexity" evidence="9">
    <location>
        <begin position="520"/>
        <end position="540"/>
    </location>
</feature>
<dbReference type="GO" id="GO:0045944">
    <property type="term" value="P:positive regulation of transcription by RNA polymerase II"/>
    <property type="evidence" value="ECO:0007669"/>
    <property type="project" value="TreeGrafter"/>
</dbReference>
<accession>A0A8S1CFN2</accession>
<evidence type="ECO:0000256" key="9">
    <source>
        <dbReference type="SAM" id="MobiDB-lite"/>
    </source>
</evidence>
<feature type="compositionally biased region" description="Basic and acidic residues" evidence="9">
    <location>
        <begin position="438"/>
        <end position="452"/>
    </location>
</feature>
<protein>
    <recommendedName>
        <fullName evidence="10">RRM domain-containing protein</fullName>
    </recommendedName>
</protein>
<keyword evidence="4" id="KW-0805">Transcription regulation</keyword>
<evidence type="ECO:0000313" key="12">
    <source>
        <dbReference type="Proteomes" id="UP000494165"/>
    </source>
</evidence>
<dbReference type="EMBL" id="CADEPI010000033">
    <property type="protein sequence ID" value="CAB3367765.1"/>
    <property type="molecule type" value="Genomic_DNA"/>
</dbReference>
<name>A0A8S1CFN2_9INSE</name>
<evidence type="ECO:0000256" key="3">
    <source>
        <dbReference type="ARBA" id="ARBA00022884"/>
    </source>
</evidence>
<feature type="domain" description="RRM" evidence="10">
    <location>
        <begin position="604"/>
        <end position="679"/>
    </location>
</feature>
<dbReference type="AlphaFoldDB" id="A0A8S1CFN2"/>
<evidence type="ECO:0000256" key="6">
    <source>
        <dbReference type="ARBA" id="ARBA00023163"/>
    </source>
</evidence>
<feature type="compositionally biased region" description="Low complexity" evidence="9">
    <location>
        <begin position="559"/>
        <end position="587"/>
    </location>
</feature>
<dbReference type="Proteomes" id="UP000494165">
    <property type="component" value="Unassembled WGS sequence"/>
</dbReference>
<sequence length="725" mass="81327">MESIFQESQNSLGFNFNEDVSDLVNDYSADAMMALFNRESQLWDEYDLSLDTLDMVDMHLPTPGEDCKKILEQWNEQMGAMQASDSEDLDMCPSEPFLEDMLFDGDVSLLSVPPCNSRSLLKPRQERLSASNVVYGLKAESQDVQLPIMSDSEDEIEVLKPIKQIKMELEDEDCVDVETVVDHAPIIEAPDLKTLMEQFEASTKVNQAADMVNIVPSSLPTVSNNLLVLSKQKIRDALPQEMVEKIKASSRKVIHVIPAIPSKPLVTGTRMQDAAATLNRNKLLKIVAAGDSVQRDHDYCSSIGETPPPQINFQHSNSVEYKPSPVPSRTSSETAKENKELKPAATWDNNSKKDSGLESGEVSDASEEAVPLLNVAAEAPSLPPVKVKKKINLQEYRSRREELDRQKASGSSSNVSNASSCLSSPTHPASPEQVAVKPEMHSVEVQTQDHDISTQQLAKTENKDFSKVERPSRSTHKNRQYRSHNSEFHGRSTSRSSCSSSTCSSYRRSGQKSRRKQRRSSSLSSSGSSNSRSRSTGASSAKRRRHDSPSYRRASRQVSRYSNSSRSRNRSNSQASTTSSHTSNTSSEWYLNGKDRQRQVEERRVIYVGRLPDGTTKMEVRKRFEVFGPIIDISIHFREHGDNYGFVTFAYKNHAYDAVEHGNDDPELSKYDLCFGGRRSFCKVRYSDLDAQNIRNKGGNLHHEDTFDNLLRETQAKLQKRGKLL</sequence>
<feature type="compositionally biased region" description="Low complexity" evidence="9">
    <location>
        <begin position="491"/>
        <end position="508"/>
    </location>
</feature>
<dbReference type="OrthoDB" id="10047851at2759"/>
<evidence type="ECO:0000256" key="4">
    <source>
        <dbReference type="ARBA" id="ARBA00023015"/>
    </source>
</evidence>
<evidence type="ECO:0000256" key="5">
    <source>
        <dbReference type="ARBA" id="ARBA00023159"/>
    </source>
</evidence>
<keyword evidence="12" id="KW-1185">Reference proteome</keyword>
<feature type="compositionally biased region" description="Basic residues" evidence="9">
    <location>
        <begin position="473"/>
        <end position="482"/>
    </location>
</feature>
<proteinExistence type="predicted"/>
<feature type="region of interest" description="Disordered" evidence="9">
    <location>
        <begin position="399"/>
        <end position="595"/>
    </location>
</feature>
<feature type="compositionally biased region" description="Basic residues" evidence="9">
    <location>
        <begin position="509"/>
        <end position="519"/>
    </location>
</feature>
<feature type="region of interest" description="Disordered" evidence="9">
    <location>
        <begin position="298"/>
        <end position="365"/>
    </location>
</feature>
<organism evidence="11 12">
    <name type="scientific">Cloeon dipterum</name>
    <dbReference type="NCBI Taxonomy" id="197152"/>
    <lineage>
        <taxon>Eukaryota</taxon>
        <taxon>Metazoa</taxon>
        <taxon>Ecdysozoa</taxon>
        <taxon>Arthropoda</taxon>
        <taxon>Hexapoda</taxon>
        <taxon>Insecta</taxon>
        <taxon>Pterygota</taxon>
        <taxon>Palaeoptera</taxon>
        <taxon>Ephemeroptera</taxon>
        <taxon>Pisciforma</taxon>
        <taxon>Baetidae</taxon>
        <taxon>Cloeon</taxon>
    </lineage>
</organism>
<comment type="subcellular location">
    <subcellularLocation>
        <location evidence="1">Nucleus</location>
    </subcellularLocation>
</comment>
<evidence type="ECO:0000256" key="8">
    <source>
        <dbReference type="PROSITE-ProRule" id="PRU00176"/>
    </source>
</evidence>
<dbReference type="InterPro" id="IPR034605">
    <property type="entry name" value="PGC-1"/>
</dbReference>
<evidence type="ECO:0000313" key="11">
    <source>
        <dbReference type="EMBL" id="CAB3367765.1"/>
    </source>
</evidence>
<reference evidence="11 12" key="1">
    <citation type="submission" date="2020-04" db="EMBL/GenBank/DDBJ databases">
        <authorList>
            <person name="Alioto T."/>
            <person name="Alioto T."/>
            <person name="Gomez Garrido J."/>
        </authorList>
    </citation>
    <scope>NUCLEOTIDE SEQUENCE [LARGE SCALE GENOMIC DNA]</scope>
</reference>
<dbReference type="PANTHER" id="PTHR15528">
    <property type="entry name" value="PEROXISOME PROLIFERATOR ACTIVATED RECEPTOR GAMMA COACTIVATOR 1 PGC-1 -RELATED"/>
    <property type="match status" value="1"/>
</dbReference>
<keyword evidence="6" id="KW-0804">Transcription</keyword>
<gene>
    <name evidence="11" type="ORF">CLODIP_2_CD11771</name>
</gene>
<evidence type="ECO:0000256" key="2">
    <source>
        <dbReference type="ARBA" id="ARBA00022553"/>
    </source>
</evidence>
<dbReference type="InterPro" id="IPR000504">
    <property type="entry name" value="RRM_dom"/>
</dbReference>
<dbReference type="SMART" id="SM00360">
    <property type="entry name" value="RRM"/>
    <property type="match status" value="1"/>
</dbReference>
<dbReference type="Gene3D" id="3.30.70.330">
    <property type="match status" value="1"/>
</dbReference>
<comment type="caution">
    <text evidence="11">The sequence shown here is derived from an EMBL/GenBank/DDBJ whole genome shotgun (WGS) entry which is preliminary data.</text>
</comment>
<dbReference type="PANTHER" id="PTHR15528:SF11">
    <property type="entry name" value="FI18188P1"/>
    <property type="match status" value="1"/>
</dbReference>
<keyword evidence="7" id="KW-0539">Nucleus</keyword>
<dbReference type="GO" id="GO:0005634">
    <property type="term" value="C:nucleus"/>
    <property type="evidence" value="ECO:0007669"/>
    <property type="project" value="UniProtKB-SubCell"/>
</dbReference>
<dbReference type="Pfam" id="PF00076">
    <property type="entry name" value="RRM_1"/>
    <property type="match status" value="1"/>
</dbReference>
<dbReference type="GO" id="GO:0003712">
    <property type="term" value="F:transcription coregulator activity"/>
    <property type="evidence" value="ECO:0007669"/>
    <property type="project" value="InterPro"/>
</dbReference>
<dbReference type="InterPro" id="IPR012677">
    <property type="entry name" value="Nucleotide-bd_a/b_plait_sf"/>
</dbReference>
<dbReference type="InterPro" id="IPR035979">
    <property type="entry name" value="RBD_domain_sf"/>
</dbReference>
<keyword evidence="3 8" id="KW-0694">RNA-binding</keyword>
<dbReference type="SUPFAM" id="SSF54928">
    <property type="entry name" value="RNA-binding domain, RBD"/>
    <property type="match status" value="1"/>
</dbReference>
<keyword evidence="2" id="KW-0597">Phosphoprotein</keyword>
<dbReference type="PROSITE" id="PS50102">
    <property type="entry name" value="RRM"/>
    <property type="match status" value="1"/>
</dbReference>
<dbReference type="CDD" id="cd12357">
    <property type="entry name" value="RRM_PPARGC1A_like"/>
    <property type="match status" value="1"/>
</dbReference>
<evidence type="ECO:0000256" key="7">
    <source>
        <dbReference type="ARBA" id="ARBA00023242"/>
    </source>
</evidence>
<keyword evidence="5" id="KW-0010">Activator</keyword>
<feature type="compositionally biased region" description="Basic and acidic residues" evidence="9">
    <location>
        <begin position="460"/>
        <end position="472"/>
    </location>
</feature>